<feature type="domain" description="Acyltransferase 3" evidence="2">
    <location>
        <begin position="20"/>
        <end position="369"/>
    </location>
</feature>
<keyword evidence="1" id="KW-0812">Transmembrane</keyword>
<keyword evidence="1" id="KW-1133">Transmembrane helix</keyword>
<keyword evidence="3" id="KW-0808">Transferase</keyword>
<feature type="transmembrane region" description="Helical" evidence="1">
    <location>
        <begin position="219"/>
        <end position="238"/>
    </location>
</feature>
<feature type="transmembrane region" description="Helical" evidence="1">
    <location>
        <begin position="415"/>
        <end position="432"/>
    </location>
</feature>
<evidence type="ECO:0000313" key="4">
    <source>
        <dbReference type="Proteomes" id="UP000678243"/>
    </source>
</evidence>
<gene>
    <name evidence="3" type="ORF">KE274_13235</name>
</gene>
<evidence type="ECO:0000313" key="3">
    <source>
        <dbReference type="EMBL" id="MBS0025068.1"/>
    </source>
</evidence>
<evidence type="ECO:0000259" key="2">
    <source>
        <dbReference type="Pfam" id="PF01757"/>
    </source>
</evidence>
<keyword evidence="4" id="KW-1185">Reference proteome</keyword>
<feature type="transmembrane region" description="Helical" evidence="1">
    <location>
        <begin position="352"/>
        <end position="371"/>
    </location>
</feature>
<dbReference type="InterPro" id="IPR002656">
    <property type="entry name" value="Acyl_transf_3_dom"/>
</dbReference>
<accession>A0ABS5IQ33</accession>
<feature type="transmembrane region" description="Helical" evidence="1">
    <location>
        <begin position="63"/>
        <end position="86"/>
    </location>
</feature>
<reference evidence="3 4" key="1">
    <citation type="submission" date="2021-04" db="EMBL/GenBank/DDBJ databases">
        <title>Whole genome analysis of root endophytic bacterium Microbacterium paraoxydans ku-mp colonizing RP-bio226 rice variety.</title>
        <authorList>
            <person name="Ulaganathan K."/>
            <person name="Latha B."/>
        </authorList>
    </citation>
    <scope>NUCLEOTIDE SEQUENCE [LARGE SCALE GENOMIC DNA]</scope>
    <source>
        <strain evidence="4">ku-mp</strain>
    </source>
</reference>
<comment type="caution">
    <text evidence="3">The sequence shown here is derived from an EMBL/GenBank/DDBJ whole genome shotgun (WGS) entry which is preliminary data.</text>
</comment>
<dbReference type="Proteomes" id="UP000678243">
    <property type="component" value="Unassembled WGS sequence"/>
</dbReference>
<feature type="transmembrane region" description="Helical" evidence="1">
    <location>
        <begin position="22"/>
        <end position="43"/>
    </location>
</feature>
<proteinExistence type="predicted"/>
<feature type="transmembrane region" description="Helical" evidence="1">
    <location>
        <begin position="306"/>
        <end position="332"/>
    </location>
</feature>
<feature type="transmembrane region" description="Helical" evidence="1">
    <location>
        <begin position="391"/>
        <end position="409"/>
    </location>
</feature>
<dbReference type="GO" id="GO:0016746">
    <property type="term" value="F:acyltransferase activity"/>
    <property type="evidence" value="ECO:0007669"/>
    <property type="project" value="UniProtKB-KW"/>
</dbReference>
<protein>
    <submittedName>
        <fullName evidence="3">Acyltransferase</fullName>
    </submittedName>
</protein>
<feature type="transmembrane region" description="Helical" evidence="1">
    <location>
        <begin position="107"/>
        <end position="128"/>
    </location>
</feature>
<dbReference type="Pfam" id="PF01757">
    <property type="entry name" value="Acyl_transf_3"/>
    <property type="match status" value="1"/>
</dbReference>
<evidence type="ECO:0000256" key="1">
    <source>
        <dbReference type="SAM" id="Phobius"/>
    </source>
</evidence>
<organism evidence="3 4">
    <name type="scientific">Microbacterium paraoxydans</name>
    <dbReference type="NCBI Taxonomy" id="199592"/>
    <lineage>
        <taxon>Bacteria</taxon>
        <taxon>Bacillati</taxon>
        <taxon>Actinomycetota</taxon>
        <taxon>Actinomycetes</taxon>
        <taxon>Micrococcales</taxon>
        <taxon>Microbacteriaceae</taxon>
        <taxon>Microbacterium</taxon>
    </lineage>
</organism>
<sequence length="436" mass="46494">MTHATDTPPRTALAGRDLTLDLARVVCVILVVGIHLLFVGVGRRDDGGLVIERTAEHLPFFDVATWFLDIMPLFFVVGGYALRAGWRSAMARGESADRFIRVRLARLARPALPLFVFLTVALGGALALGVDPDLVDTIAIGVGSPLWFLAAYLLVQACAPGMMRLHERFGVRVPMVLLAASLLVDVVRLVLVAGILDIGPVPATGYGFGHELFGVPNVFAVWLFAQQVGFFLFDGWFARRSVAQLLALVLGGYGALGALVAVAGYPTSMLANQWPPSAPLAVLAVVQAATLALLHRPLTMLMRTKAAQGVVLVVGSRLMTVYLWHLPVILLLTGLELLLPLPLPTPGSISWWSTRPLFLLAVLAVVWLASLRLVRFEVLPRIAALRFPSPVATVAAVVVFAAPILGITLYGLDPVLAATATAATAVALWLTGGRPA</sequence>
<dbReference type="RefSeq" id="WP_211544454.1">
    <property type="nucleotide sequence ID" value="NZ_JAGTUK010000003.1"/>
</dbReference>
<feature type="transmembrane region" description="Helical" evidence="1">
    <location>
        <begin position="176"/>
        <end position="199"/>
    </location>
</feature>
<feature type="transmembrane region" description="Helical" evidence="1">
    <location>
        <begin position="134"/>
        <end position="155"/>
    </location>
</feature>
<name>A0ABS5IQ33_9MICO</name>
<keyword evidence="1" id="KW-0472">Membrane</keyword>
<feature type="transmembrane region" description="Helical" evidence="1">
    <location>
        <begin position="277"/>
        <end position="294"/>
    </location>
</feature>
<dbReference type="EMBL" id="JAGTUK010000003">
    <property type="protein sequence ID" value="MBS0025068.1"/>
    <property type="molecule type" value="Genomic_DNA"/>
</dbReference>
<feature type="transmembrane region" description="Helical" evidence="1">
    <location>
        <begin position="245"/>
        <end position="265"/>
    </location>
</feature>
<keyword evidence="3" id="KW-0012">Acyltransferase</keyword>